<name>A0A6J6YTG2_9ZZZZ</name>
<reference evidence="4" key="1">
    <citation type="submission" date="2020-05" db="EMBL/GenBank/DDBJ databases">
        <authorList>
            <person name="Chiriac C."/>
            <person name="Salcher M."/>
            <person name="Ghai R."/>
            <person name="Kavagutti S V."/>
        </authorList>
    </citation>
    <scope>NUCLEOTIDE SEQUENCE</scope>
</reference>
<keyword evidence="1" id="KW-1133">Transmembrane helix</keyword>
<evidence type="ECO:0000313" key="2">
    <source>
        <dbReference type="EMBL" id="CAB4711905.1"/>
    </source>
</evidence>
<evidence type="ECO:0000313" key="6">
    <source>
        <dbReference type="EMBL" id="CAB4908666.1"/>
    </source>
</evidence>
<feature type="transmembrane region" description="Helical" evidence="1">
    <location>
        <begin position="258"/>
        <end position="277"/>
    </location>
</feature>
<organism evidence="4">
    <name type="scientific">freshwater metagenome</name>
    <dbReference type="NCBI Taxonomy" id="449393"/>
    <lineage>
        <taxon>unclassified sequences</taxon>
        <taxon>metagenomes</taxon>
        <taxon>ecological metagenomes</taxon>
    </lineage>
</organism>
<evidence type="ECO:0000313" key="4">
    <source>
        <dbReference type="EMBL" id="CAB4812762.1"/>
    </source>
</evidence>
<evidence type="ECO:0000313" key="3">
    <source>
        <dbReference type="EMBL" id="CAB4782942.1"/>
    </source>
</evidence>
<evidence type="ECO:0000313" key="7">
    <source>
        <dbReference type="EMBL" id="CAB5035370.1"/>
    </source>
</evidence>
<feature type="transmembrane region" description="Helical" evidence="1">
    <location>
        <begin position="36"/>
        <end position="56"/>
    </location>
</feature>
<sequence length="289" mass="30454">MIELDASTVLLQWAVGGMLGCWYTTRHREVGLGYGWLLRGTYVLMAAAAAYIGFASASSSSAETIRDIGAVGVAIAIALGLGQSISRRKAGVSGYVGEHDRRSQRVAEMTGIERDDSGKEVGSGKEFEPLIDLLPVATGLIALIAAGVSDGGNDAVAIIRTVVGAAFLGFVSDAMLLGHWYLVQPGLPRRHVNDIVRTFLVIWPLEVIVMLIPTGMFSVFSGTVDDGWSGQLGWFWAACAITTGVLSVVTLKALQERAYSAVMAATGLMYLAILTAFGTDLVARAVLAG</sequence>
<evidence type="ECO:0000313" key="5">
    <source>
        <dbReference type="EMBL" id="CAB4868807.1"/>
    </source>
</evidence>
<dbReference type="EMBL" id="CAFBPS010000136">
    <property type="protein sequence ID" value="CAB5035370.1"/>
    <property type="molecule type" value="Genomic_DNA"/>
</dbReference>
<keyword evidence="1" id="KW-0472">Membrane</keyword>
<dbReference type="EMBL" id="CAFBMF010000109">
    <property type="protein sequence ID" value="CAB4908666.1"/>
    <property type="molecule type" value="Genomic_DNA"/>
</dbReference>
<evidence type="ECO:0000256" key="1">
    <source>
        <dbReference type="SAM" id="Phobius"/>
    </source>
</evidence>
<feature type="transmembrane region" description="Helical" evidence="1">
    <location>
        <begin position="232"/>
        <end position="251"/>
    </location>
</feature>
<feature type="transmembrane region" description="Helical" evidence="1">
    <location>
        <begin position="68"/>
        <end position="85"/>
    </location>
</feature>
<feature type="transmembrane region" description="Helical" evidence="1">
    <location>
        <begin position="195"/>
        <end position="220"/>
    </location>
</feature>
<dbReference type="EMBL" id="CAFBLJ010000038">
    <property type="protein sequence ID" value="CAB4868807.1"/>
    <property type="molecule type" value="Genomic_DNA"/>
</dbReference>
<gene>
    <name evidence="2" type="ORF">UFOPK2658_00453</name>
    <name evidence="3" type="ORF">UFOPK2880_01564</name>
    <name evidence="4" type="ORF">UFOPK3004_01349</name>
    <name evidence="5" type="ORF">UFOPK3304_00882</name>
    <name evidence="6" type="ORF">UFOPK3494_01378</name>
    <name evidence="7" type="ORF">UFOPK4134_01461</name>
</gene>
<feature type="transmembrane region" description="Helical" evidence="1">
    <location>
        <begin position="130"/>
        <end position="149"/>
    </location>
</feature>
<accession>A0A6J6YTG2</accession>
<proteinExistence type="predicted"/>
<dbReference type="EMBL" id="CAEZYH010000010">
    <property type="protein sequence ID" value="CAB4711905.1"/>
    <property type="molecule type" value="Genomic_DNA"/>
</dbReference>
<dbReference type="AlphaFoldDB" id="A0A6J6YTG2"/>
<protein>
    <submittedName>
        <fullName evidence="4">Unannotated protein</fullName>
    </submittedName>
</protein>
<feature type="transmembrane region" description="Helical" evidence="1">
    <location>
        <begin position="155"/>
        <end position="183"/>
    </location>
</feature>
<dbReference type="EMBL" id="CAFAAL010000137">
    <property type="protein sequence ID" value="CAB4812762.1"/>
    <property type="molecule type" value="Genomic_DNA"/>
</dbReference>
<dbReference type="EMBL" id="CAEZZP010000128">
    <property type="protein sequence ID" value="CAB4782942.1"/>
    <property type="molecule type" value="Genomic_DNA"/>
</dbReference>
<keyword evidence="1" id="KW-0812">Transmembrane</keyword>